<dbReference type="InterPro" id="IPR036188">
    <property type="entry name" value="FAD/NAD-bd_sf"/>
</dbReference>
<gene>
    <name evidence="6" type="ORF">B0T19DRAFT_435195</name>
</gene>
<dbReference type="Pfam" id="PF13450">
    <property type="entry name" value="NAD_binding_8"/>
    <property type="match status" value="1"/>
</dbReference>
<dbReference type="PANTHER" id="PTHR47178:SF1">
    <property type="entry name" value="FAD-BINDING DOMAIN-CONTAINING PROTEIN-RELATED"/>
    <property type="match status" value="1"/>
</dbReference>
<evidence type="ECO:0000256" key="3">
    <source>
        <dbReference type="ARBA" id="ARBA00022827"/>
    </source>
</evidence>
<dbReference type="PANTHER" id="PTHR47178">
    <property type="entry name" value="MONOOXYGENASE, FAD-BINDING"/>
    <property type="match status" value="1"/>
</dbReference>
<comment type="cofactor">
    <cofactor evidence="1">
        <name>FAD</name>
        <dbReference type="ChEBI" id="CHEBI:57692"/>
    </cofactor>
</comment>
<proteinExistence type="predicted"/>
<dbReference type="PRINTS" id="PR00420">
    <property type="entry name" value="RNGMNOXGNASE"/>
</dbReference>
<organism evidence="6 7">
    <name type="scientific">Cercophora scortea</name>
    <dbReference type="NCBI Taxonomy" id="314031"/>
    <lineage>
        <taxon>Eukaryota</taxon>
        <taxon>Fungi</taxon>
        <taxon>Dikarya</taxon>
        <taxon>Ascomycota</taxon>
        <taxon>Pezizomycotina</taxon>
        <taxon>Sordariomycetes</taxon>
        <taxon>Sordariomycetidae</taxon>
        <taxon>Sordariales</taxon>
        <taxon>Lasiosphaeriaceae</taxon>
        <taxon>Cercophora</taxon>
    </lineage>
</organism>
<dbReference type="SUPFAM" id="SSF51905">
    <property type="entry name" value="FAD/NAD(P)-binding domain"/>
    <property type="match status" value="1"/>
</dbReference>
<evidence type="ECO:0000256" key="2">
    <source>
        <dbReference type="ARBA" id="ARBA00022630"/>
    </source>
</evidence>
<evidence type="ECO:0000256" key="4">
    <source>
        <dbReference type="ARBA" id="ARBA00023002"/>
    </source>
</evidence>
<evidence type="ECO:0000313" key="6">
    <source>
        <dbReference type="EMBL" id="KAK3317560.1"/>
    </source>
</evidence>
<evidence type="ECO:0000256" key="5">
    <source>
        <dbReference type="ARBA" id="ARBA00023033"/>
    </source>
</evidence>
<dbReference type="AlphaFoldDB" id="A0AAE0I383"/>
<dbReference type="GO" id="GO:0004497">
    <property type="term" value="F:monooxygenase activity"/>
    <property type="evidence" value="ECO:0007669"/>
    <property type="project" value="UniProtKB-KW"/>
</dbReference>
<dbReference type="Gene3D" id="3.50.50.60">
    <property type="entry name" value="FAD/NAD(P)-binding domain"/>
    <property type="match status" value="1"/>
</dbReference>
<keyword evidence="2" id="KW-0285">Flavoprotein</keyword>
<evidence type="ECO:0008006" key="8">
    <source>
        <dbReference type="Google" id="ProtNLM"/>
    </source>
</evidence>
<keyword evidence="3" id="KW-0274">FAD</keyword>
<dbReference type="Proteomes" id="UP001286456">
    <property type="component" value="Unassembled WGS sequence"/>
</dbReference>
<keyword evidence="4" id="KW-0560">Oxidoreductase</keyword>
<keyword evidence="5" id="KW-0503">Monooxygenase</keyword>
<evidence type="ECO:0000256" key="1">
    <source>
        <dbReference type="ARBA" id="ARBA00001974"/>
    </source>
</evidence>
<comment type="caution">
    <text evidence="6">The sequence shown here is derived from an EMBL/GenBank/DDBJ whole genome shotgun (WGS) entry which is preliminary data.</text>
</comment>
<sequence length="425" mass="46852">MADNPPKPILIIGAGLTGLLLAQHLRKSGIPFQIFERDADYTSRGVGWGLTLHWCLPALRSLLPEELVQRLPETYVDRTAVADGKPSTFPFYNLSTGELKLAAPAMPEALRIRVSRERFRRLLASGIDIQWNKAASTFDSGDESITVGFDDGSSAIGSLLVACDGGNSRVRRFLFPQHEKFEIPLRLMGMKIEYTPEQLAPMQKLDPIFLQGSASENGTYVFFSMLDAPGNTPNSPSDKYVCQVGASWPVRAGFFGRPEPIEVPATNEGRIELFKTFAATWAEPFRSLAGAVTETTDVKGMQVYDWPPPKGLRGKGRIALVGDALHPMAMYRGEGANHAIVDVLDLVERVITPHLASHQSTASNETLRAALNGYEDEVVSRSRPGVLASRQACLDAHRWGRIDAKSPLVSRRVMKLEFEEEDLVY</sequence>
<dbReference type="EMBL" id="JAUEPO010000007">
    <property type="protein sequence ID" value="KAK3317560.1"/>
    <property type="molecule type" value="Genomic_DNA"/>
</dbReference>
<name>A0AAE0I383_9PEZI</name>
<evidence type="ECO:0000313" key="7">
    <source>
        <dbReference type="Proteomes" id="UP001286456"/>
    </source>
</evidence>
<reference evidence="6" key="1">
    <citation type="journal article" date="2023" name="Mol. Phylogenet. Evol.">
        <title>Genome-scale phylogeny and comparative genomics of the fungal order Sordariales.</title>
        <authorList>
            <person name="Hensen N."/>
            <person name="Bonometti L."/>
            <person name="Westerberg I."/>
            <person name="Brannstrom I.O."/>
            <person name="Guillou S."/>
            <person name="Cros-Aarteil S."/>
            <person name="Calhoun S."/>
            <person name="Haridas S."/>
            <person name="Kuo A."/>
            <person name="Mondo S."/>
            <person name="Pangilinan J."/>
            <person name="Riley R."/>
            <person name="LaButti K."/>
            <person name="Andreopoulos B."/>
            <person name="Lipzen A."/>
            <person name="Chen C."/>
            <person name="Yan M."/>
            <person name="Daum C."/>
            <person name="Ng V."/>
            <person name="Clum A."/>
            <person name="Steindorff A."/>
            <person name="Ohm R.A."/>
            <person name="Martin F."/>
            <person name="Silar P."/>
            <person name="Natvig D.O."/>
            <person name="Lalanne C."/>
            <person name="Gautier V."/>
            <person name="Ament-Velasquez S.L."/>
            <person name="Kruys A."/>
            <person name="Hutchinson M.I."/>
            <person name="Powell A.J."/>
            <person name="Barry K."/>
            <person name="Miller A.N."/>
            <person name="Grigoriev I.V."/>
            <person name="Debuchy R."/>
            <person name="Gladieux P."/>
            <person name="Hiltunen Thoren M."/>
            <person name="Johannesson H."/>
        </authorList>
    </citation>
    <scope>NUCLEOTIDE SEQUENCE</scope>
    <source>
        <strain evidence="6">SMH4131-1</strain>
    </source>
</reference>
<protein>
    <recommendedName>
        <fullName evidence="8">FAD-binding domain-containing protein</fullName>
    </recommendedName>
</protein>
<keyword evidence="7" id="KW-1185">Reference proteome</keyword>
<reference evidence="6" key="2">
    <citation type="submission" date="2023-06" db="EMBL/GenBank/DDBJ databases">
        <authorList>
            <consortium name="Lawrence Berkeley National Laboratory"/>
            <person name="Haridas S."/>
            <person name="Hensen N."/>
            <person name="Bonometti L."/>
            <person name="Westerberg I."/>
            <person name="Brannstrom I.O."/>
            <person name="Guillou S."/>
            <person name="Cros-Aarteil S."/>
            <person name="Calhoun S."/>
            <person name="Kuo A."/>
            <person name="Mondo S."/>
            <person name="Pangilinan J."/>
            <person name="Riley R."/>
            <person name="Labutti K."/>
            <person name="Andreopoulos B."/>
            <person name="Lipzen A."/>
            <person name="Chen C."/>
            <person name="Yanf M."/>
            <person name="Daum C."/>
            <person name="Ng V."/>
            <person name="Clum A."/>
            <person name="Steindorff A."/>
            <person name="Ohm R."/>
            <person name="Martin F."/>
            <person name="Silar P."/>
            <person name="Natvig D."/>
            <person name="Lalanne C."/>
            <person name="Gautier V."/>
            <person name="Ament-Velasquez S.L."/>
            <person name="Kruys A."/>
            <person name="Hutchinson M.I."/>
            <person name="Powell A.J."/>
            <person name="Barry K."/>
            <person name="Miller A.N."/>
            <person name="Grigoriev I.V."/>
            <person name="Debuchy R."/>
            <person name="Gladieux P."/>
            <person name="Thoren M.H."/>
            <person name="Johannesson H."/>
        </authorList>
    </citation>
    <scope>NUCLEOTIDE SEQUENCE</scope>
    <source>
        <strain evidence="6">SMH4131-1</strain>
    </source>
</reference>
<accession>A0AAE0I383</accession>